<sequence length="110" mass="12355">MAEQGALVTYRFNGASFENANFVSVPTRPTGHFSAEQLNQAFYLADPMQTCCVENEITDEYQRIAEHARALLVERFALYDAIEQALIAAFDEDWVEPKHVIAVLEKLASS</sequence>
<organism evidence="1 2">
    <name type="scientific">Rheinheimera maricola</name>
    <dbReference type="NCBI Taxonomy" id="2793282"/>
    <lineage>
        <taxon>Bacteria</taxon>
        <taxon>Pseudomonadati</taxon>
        <taxon>Pseudomonadota</taxon>
        <taxon>Gammaproteobacteria</taxon>
        <taxon>Chromatiales</taxon>
        <taxon>Chromatiaceae</taxon>
        <taxon>Rheinheimera</taxon>
    </lineage>
</organism>
<reference evidence="1 2" key="2">
    <citation type="submission" date="2021-08" db="EMBL/GenBank/DDBJ databases">
        <title>Rheinheimera aquimaris sp. nov., isolated from seawater of the East Sea in Korea.</title>
        <authorList>
            <person name="Kim K.H."/>
            <person name="Wenting R."/>
            <person name="Kim K.R."/>
            <person name="Jeon C.O."/>
        </authorList>
    </citation>
    <scope>NUCLEOTIDE SEQUENCE [LARGE SCALE GENOMIC DNA]</scope>
    <source>
        <strain evidence="1 2">MA-13</strain>
    </source>
</reference>
<evidence type="ECO:0000313" key="1">
    <source>
        <dbReference type="EMBL" id="MBZ9610833.1"/>
    </source>
</evidence>
<accession>A0ABS7X5L0</accession>
<proteinExistence type="predicted"/>
<dbReference type="Proteomes" id="UP000663814">
    <property type="component" value="Unassembled WGS sequence"/>
</dbReference>
<gene>
    <name evidence="1" type="ORF">I4W93_004425</name>
</gene>
<name>A0ABS7X5L0_9GAMM</name>
<keyword evidence="2" id="KW-1185">Reference proteome</keyword>
<protein>
    <submittedName>
        <fullName evidence="1">Uncharacterized protein</fullName>
    </submittedName>
</protein>
<evidence type="ECO:0000313" key="2">
    <source>
        <dbReference type="Proteomes" id="UP000663814"/>
    </source>
</evidence>
<dbReference type="RefSeq" id="WP_205310587.1">
    <property type="nucleotide sequence ID" value="NZ_JAERPS020000001.1"/>
</dbReference>
<dbReference type="EMBL" id="JAERPS020000001">
    <property type="protein sequence ID" value="MBZ9610833.1"/>
    <property type="molecule type" value="Genomic_DNA"/>
</dbReference>
<reference evidence="1 2" key="1">
    <citation type="submission" date="2020-12" db="EMBL/GenBank/DDBJ databases">
        <authorList>
            <person name="Ruan W."/>
            <person name="Khan S.A."/>
            <person name="Jeon C.O."/>
        </authorList>
    </citation>
    <scope>NUCLEOTIDE SEQUENCE [LARGE SCALE GENOMIC DNA]</scope>
    <source>
        <strain evidence="1 2">MA-13</strain>
    </source>
</reference>
<comment type="caution">
    <text evidence="1">The sequence shown here is derived from an EMBL/GenBank/DDBJ whole genome shotgun (WGS) entry which is preliminary data.</text>
</comment>